<dbReference type="SUPFAM" id="SSF54060">
    <property type="entry name" value="His-Me finger endonucleases"/>
    <property type="match status" value="1"/>
</dbReference>
<dbReference type="Gene3D" id="3.90.75.20">
    <property type="match status" value="1"/>
</dbReference>
<dbReference type="GO" id="GO:0016788">
    <property type="term" value="F:hydrolase activity, acting on ester bonds"/>
    <property type="evidence" value="ECO:0007669"/>
    <property type="project" value="InterPro"/>
</dbReference>
<feature type="domain" description="NUMOD4" evidence="1">
    <location>
        <begin position="3"/>
        <end position="45"/>
    </location>
</feature>
<protein>
    <recommendedName>
        <fullName evidence="1">NUMOD4 domain-containing protein</fullName>
    </recommendedName>
</protein>
<organism evidence="2 3">
    <name type="scientific">Streptomyces phage OlympicHelado</name>
    <dbReference type="NCBI Taxonomy" id="1897524"/>
    <lineage>
        <taxon>Viruses</taxon>
        <taxon>Duplodnaviria</taxon>
        <taxon>Heunggongvirae</taxon>
        <taxon>Uroviricota</taxon>
        <taxon>Caudoviricetes</taxon>
        <taxon>Rimavirus</taxon>
        <taxon>Rimavirus rima</taxon>
    </lineage>
</organism>
<gene>
    <name evidence="2" type="ORF">SEA_OLYMPICHELADO_84</name>
</gene>
<dbReference type="InterPro" id="IPR044925">
    <property type="entry name" value="His-Me_finger_sf"/>
</dbReference>
<dbReference type="InterPro" id="IPR010902">
    <property type="entry name" value="NUMOD4"/>
</dbReference>
<evidence type="ECO:0000313" key="2">
    <source>
        <dbReference type="EMBL" id="AOZ64948.1"/>
    </source>
</evidence>
<proteinExistence type="predicted"/>
<dbReference type="Pfam" id="PF07463">
    <property type="entry name" value="NUMOD4"/>
    <property type="match status" value="1"/>
</dbReference>
<dbReference type="Proteomes" id="UP000224592">
    <property type="component" value="Segment"/>
</dbReference>
<name>A0A1I9SDM1_9CAUD</name>
<reference evidence="2 3" key="1">
    <citation type="submission" date="2016-08" db="EMBL/GenBank/DDBJ databases">
        <authorList>
            <person name="Delwel I.O."/>
            <person name="Rosado J.E."/>
            <person name="Bhuiyan S."/>
            <person name="Layton S.R."/>
            <person name="Benjamin R.C."/>
            <person name="Hughes L.E."/>
            <person name="Garlena R.A."/>
            <person name="Russell D.A."/>
            <person name="Pope W.H."/>
            <person name="Jacobs-Sera D."/>
            <person name="Hendrix R.W."/>
            <person name="Hatfull G.F."/>
        </authorList>
    </citation>
    <scope>NUCLEOTIDE SEQUENCE [LARGE SCALE GENOMIC DNA]</scope>
</reference>
<dbReference type="EMBL" id="KX670789">
    <property type="protein sequence ID" value="AOZ64948.1"/>
    <property type="molecule type" value="Genomic_DNA"/>
</dbReference>
<sequence>MREEWREIAEFPGYSVSEDGWVRNDDTDRLMARQINGRGIAYVGICKRGPDGLVVQHKRSIAVLVAQAFLPRPHEEFDTPIHLDGDRLNNNVSNILWRPRWFAIKYGQQFQQSGPSFGRPIMLIETEEVYETSWHAATTLGLLDREIAMSVMTRCYVWPIFQHFKLLDR</sequence>
<evidence type="ECO:0000259" key="1">
    <source>
        <dbReference type="Pfam" id="PF07463"/>
    </source>
</evidence>
<accession>A0A1I9SDM1</accession>
<evidence type="ECO:0000313" key="3">
    <source>
        <dbReference type="Proteomes" id="UP000224592"/>
    </source>
</evidence>